<evidence type="ECO:0000256" key="3">
    <source>
        <dbReference type="ARBA" id="ARBA00022691"/>
    </source>
</evidence>
<keyword evidence="2" id="KW-0808">Transferase</keyword>
<name>A0A382LSZ7_9ZZZZ</name>
<evidence type="ECO:0000259" key="4">
    <source>
        <dbReference type="Pfam" id="PF10672"/>
    </source>
</evidence>
<dbReference type="AlphaFoldDB" id="A0A382LSZ7"/>
<protein>
    <recommendedName>
        <fullName evidence="4">S-adenosylmethionine-dependent methyltransferase domain-containing protein</fullName>
    </recommendedName>
</protein>
<keyword evidence="1" id="KW-0489">Methyltransferase</keyword>
<evidence type="ECO:0000313" key="5">
    <source>
        <dbReference type="EMBL" id="SVC38172.1"/>
    </source>
</evidence>
<sequence>MNPCESSPDLEHALREAWSRRQPLHDDPDIDVYRIFHGYTEGQNGLDIEKFDPVARIVWKNEENLEAETLRRTLMELGDFETIAVRQTQRRTVECLHGEAPEEVEIDVQEYGLRFRVRPFADENSGLFLDARPARQWIREHSEGRRVLNLFAYTGSLGIAAAAGGAQTVVHVDGKRNALERARVNHTLNELPVDDRSLLRGNIYTHLPRAVRQGQRFDAVILDPPPQLPRIKGRRPQGQDFATLARFATDLLEDEGWVLCFFNRYDKSLERYEQEVADASDGKLQPLWRGTSGDDFPEGELRVTAWIKR</sequence>
<gene>
    <name evidence="5" type="ORF">METZ01_LOCUS291026</name>
</gene>
<dbReference type="EMBL" id="UINC01088174">
    <property type="protein sequence ID" value="SVC38172.1"/>
    <property type="molecule type" value="Genomic_DNA"/>
</dbReference>
<dbReference type="Gene3D" id="3.40.50.150">
    <property type="entry name" value="Vaccinia Virus protein VP39"/>
    <property type="match status" value="1"/>
</dbReference>
<dbReference type="CDD" id="cd02440">
    <property type="entry name" value="AdoMet_MTases"/>
    <property type="match status" value="1"/>
</dbReference>
<dbReference type="GO" id="GO:0008168">
    <property type="term" value="F:methyltransferase activity"/>
    <property type="evidence" value="ECO:0007669"/>
    <property type="project" value="UniProtKB-KW"/>
</dbReference>
<reference evidence="5" key="1">
    <citation type="submission" date="2018-05" db="EMBL/GenBank/DDBJ databases">
        <authorList>
            <person name="Lanie J.A."/>
            <person name="Ng W.-L."/>
            <person name="Kazmierczak K.M."/>
            <person name="Andrzejewski T.M."/>
            <person name="Davidsen T.M."/>
            <person name="Wayne K.J."/>
            <person name="Tettelin H."/>
            <person name="Glass J.I."/>
            <person name="Rusch D."/>
            <person name="Podicherti R."/>
            <person name="Tsui H.-C.T."/>
            <person name="Winkler M.E."/>
        </authorList>
    </citation>
    <scope>NUCLEOTIDE SEQUENCE</scope>
</reference>
<feature type="domain" description="S-adenosylmethionine-dependent methyltransferase" evidence="4">
    <location>
        <begin position="69"/>
        <end position="263"/>
    </location>
</feature>
<dbReference type="InterPro" id="IPR029063">
    <property type="entry name" value="SAM-dependent_MTases_sf"/>
</dbReference>
<dbReference type="Gene3D" id="3.30.750.80">
    <property type="entry name" value="RNA methyltransferase domain (HRMD) like"/>
    <property type="match status" value="1"/>
</dbReference>
<dbReference type="SUPFAM" id="SSF53335">
    <property type="entry name" value="S-adenosyl-L-methionine-dependent methyltransferases"/>
    <property type="match status" value="1"/>
</dbReference>
<organism evidence="5">
    <name type="scientific">marine metagenome</name>
    <dbReference type="NCBI Taxonomy" id="408172"/>
    <lineage>
        <taxon>unclassified sequences</taxon>
        <taxon>metagenomes</taxon>
        <taxon>ecological metagenomes</taxon>
    </lineage>
</organism>
<proteinExistence type="predicted"/>
<evidence type="ECO:0000256" key="2">
    <source>
        <dbReference type="ARBA" id="ARBA00022679"/>
    </source>
</evidence>
<dbReference type="PANTHER" id="PTHR43042:SF3">
    <property type="entry name" value="RIBOSOMAL RNA LARGE SUBUNIT METHYLTRANSFERASE YWBD-RELATED"/>
    <property type="match status" value="1"/>
</dbReference>
<accession>A0A382LSZ7</accession>
<evidence type="ECO:0000256" key="1">
    <source>
        <dbReference type="ARBA" id="ARBA00022603"/>
    </source>
</evidence>
<dbReference type="PANTHER" id="PTHR43042">
    <property type="entry name" value="SAM-DEPENDENT METHYLTRANSFERASE"/>
    <property type="match status" value="1"/>
</dbReference>
<dbReference type="InterPro" id="IPR019614">
    <property type="entry name" value="SAM-dep_methyl-trfase"/>
</dbReference>
<keyword evidence="3" id="KW-0949">S-adenosyl-L-methionine</keyword>
<dbReference type="Pfam" id="PF10672">
    <property type="entry name" value="Methyltrans_SAM"/>
    <property type="match status" value="1"/>
</dbReference>
<dbReference type="GO" id="GO:0032259">
    <property type="term" value="P:methylation"/>
    <property type="evidence" value="ECO:0007669"/>
    <property type="project" value="UniProtKB-KW"/>
</dbReference>